<reference evidence="3 4" key="1">
    <citation type="submission" date="2018-05" db="EMBL/GenBank/DDBJ databases">
        <title>Genomic Encyclopedia of Type Strains, Phase IV (KMG-V): Genome sequencing to study the core and pangenomes of soil and plant-associated prokaryotes.</title>
        <authorList>
            <person name="Whitman W."/>
        </authorList>
    </citation>
    <scope>NUCLEOTIDE SEQUENCE [LARGE SCALE GENOMIC DNA]</scope>
    <source>
        <strain evidence="3 4">SLV-132</strain>
    </source>
</reference>
<keyword evidence="1" id="KW-1133">Transmembrane helix</keyword>
<keyword evidence="4" id="KW-1185">Reference proteome</keyword>
<organism evidence="3 4">
    <name type="scientific">Cupriavidus plantarum</name>
    <dbReference type="NCBI Taxonomy" id="942865"/>
    <lineage>
        <taxon>Bacteria</taxon>
        <taxon>Pseudomonadati</taxon>
        <taxon>Pseudomonadota</taxon>
        <taxon>Betaproteobacteria</taxon>
        <taxon>Burkholderiales</taxon>
        <taxon>Burkholderiaceae</taxon>
        <taxon>Cupriavidus</taxon>
    </lineage>
</organism>
<dbReference type="Pfam" id="PF01569">
    <property type="entry name" value="PAP2"/>
    <property type="match status" value="1"/>
</dbReference>
<dbReference type="SUPFAM" id="SSF52799">
    <property type="entry name" value="(Phosphotyrosine protein) phosphatases II"/>
    <property type="match status" value="1"/>
</dbReference>
<evidence type="ECO:0000313" key="4">
    <source>
        <dbReference type="Proteomes" id="UP000245754"/>
    </source>
</evidence>
<dbReference type="PROSITE" id="PS50056">
    <property type="entry name" value="TYR_PHOSPHATASE_2"/>
    <property type="match status" value="1"/>
</dbReference>
<proteinExistence type="predicted"/>
<dbReference type="InterPro" id="IPR000387">
    <property type="entry name" value="Tyr_Pase_dom"/>
</dbReference>
<dbReference type="PANTHER" id="PTHR47216:SF4">
    <property type="entry name" value="OS01G0859400 PROTEIN"/>
    <property type="match status" value="1"/>
</dbReference>
<keyword evidence="1" id="KW-0472">Membrane</keyword>
<feature type="transmembrane region" description="Helical" evidence="1">
    <location>
        <begin position="146"/>
        <end position="164"/>
    </location>
</feature>
<feature type="transmembrane region" description="Helical" evidence="1">
    <location>
        <begin position="171"/>
        <end position="191"/>
    </location>
</feature>
<dbReference type="CDD" id="cd03386">
    <property type="entry name" value="PAP2_Aur1_like"/>
    <property type="match status" value="1"/>
</dbReference>
<evidence type="ECO:0000259" key="2">
    <source>
        <dbReference type="PROSITE" id="PS50056"/>
    </source>
</evidence>
<accession>A0A316FJN5</accession>
<comment type="caution">
    <text evidence="3">The sequence shown here is derived from an EMBL/GenBank/DDBJ whole genome shotgun (WGS) entry which is preliminary data.</text>
</comment>
<feature type="transmembrane region" description="Helical" evidence="1">
    <location>
        <begin position="65"/>
        <end position="87"/>
    </location>
</feature>
<dbReference type="Gene3D" id="1.20.144.10">
    <property type="entry name" value="Phosphatidic acid phosphatase type 2/haloperoxidase"/>
    <property type="match status" value="1"/>
</dbReference>
<dbReference type="SMART" id="SM00195">
    <property type="entry name" value="DSPc"/>
    <property type="match status" value="1"/>
</dbReference>
<dbReference type="Gene3D" id="3.90.190.10">
    <property type="entry name" value="Protein tyrosine phosphatase superfamily"/>
    <property type="match status" value="1"/>
</dbReference>
<dbReference type="AlphaFoldDB" id="A0A316FJN5"/>
<dbReference type="InterPro" id="IPR000326">
    <property type="entry name" value="PAP2/HPO"/>
</dbReference>
<feature type="transmembrane region" description="Helical" evidence="1">
    <location>
        <begin position="21"/>
        <end position="45"/>
    </location>
</feature>
<dbReference type="EMBL" id="QGGT01000001">
    <property type="protein sequence ID" value="PWK37810.1"/>
    <property type="molecule type" value="Genomic_DNA"/>
</dbReference>
<evidence type="ECO:0000313" key="3">
    <source>
        <dbReference type="EMBL" id="PWK37810.1"/>
    </source>
</evidence>
<name>A0A316FJN5_9BURK</name>
<keyword evidence="1" id="KW-0812">Transmembrane</keyword>
<gene>
    <name evidence="3" type="ORF">C7419_1011696</name>
</gene>
<dbReference type="Pfam" id="PF00782">
    <property type="entry name" value="DSPc"/>
    <property type="match status" value="1"/>
</dbReference>
<dbReference type="InterPro" id="IPR029021">
    <property type="entry name" value="Prot-tyrosine_phosphatase-like"/>
</dbReference>
<protein>
    <submittedName>
        <fullName evidence="3">Dual specificity protein phosphatase</fullName>
    </submittedName>
</protein>
<dbReference type="PANTHER" id="PTHR47216">
    <property type="match status" value="1"/>
</dbReference>
<evidence type="ECO:0000256" key="1">
    <source>
        <dbReference type="SAM" id="Phobius"/>
    </source>
</evidence>
<dbReference type="RefSeq" id="WP_109581482.1">
    <property type="nucleotide sequence ID" value="NZ_JBEFLL010000002.1"/>
</dbReference>
<dbReference type="Proteomes" id="UP000245754">
    <property type="component" value="Unassembled WGS sequence"/>
</dbReference>
<feature type="transmembrane region" description="Helical" evidence="1">
    <location>
        <begin position="245"/>
        <end position="264"/>
    </location>
</feature>
<dbReference type="InterPro" id="IPR020422">
    <property type="entry name" value="TYR_PHOSPHATASE_DUAL_dom"/>
</dbReference>
<dbReference type="InterPro" id="IPR000340">
    <property type="entry name" value="Dual-sp_phosphatase_cat-dom"/>
</dbReference>
<feature type="transmembrane region" description="Helical" evidence="1">
    <location>
        <begin position="197"/>
        <end position="216"/>
    </location>
</feature>
<sequence>MASVQPSGEAVPAAPSARRPWGLAVVLLAGMAVLFFSTYNVANWLASQRAAVPYFHYDWERHIPFVPWTILPYWSIDLLYGLSFFLWRTRDGLLTHVKRLLMAQVVSVACFIAFPLRFAFERPPADGWAGQLFTLLGGFDKPFNQAPSLHISLLVVLWVAYALHLPRQWRWLLHAWFALIGVSVLTTYQHHWIDVPTGWLVGWLCVFAFPLARAVAPAEMTGAAGMAGMAVGVEPPRVDPHARALASRYGIGAVLFLVLSLVALRVSVTAWLLLTWIAAALLCVAWIYRMGRAEGFGKRDDGGLPMAAWWMLAPYLAGAFVNTRWWTRGHAAVNHVADGVWIGRLPGKAEMQQADADAWLDLTAEFPRWVECDAYACVPVLDLTVPSQAQLRRAVAQIEAWHREGRTVLVTCALGYSRSALVVACWIAAHRQCPAARALDTLRAARPHVVLGPASVTALEAFVEAWHGKR</sequence>
<feature type="transmembrane region" description="Helical" evidence="1">
    <location>
        <begin position="99"/>
        <end position="120"/>
    </location>
</feature>
<feature type="domain" description="Tyrosine specific protein phosphatases" evidence="2">
    <location>
        <begin position="389"/>
        <end position="457"/>
    </location>
</feature>
<feature type="transmembrane region" description="Helical" evidence="1">
    <location>
        <begin position="270"/>
        <end position="288"/>
    </location>
</feature>